<dbReference type="RefSeq" id="WP_076343804.1">
    <property type="nucleotide sequence ID" value="NZ_CP019082.1"/>
</dbReference>
<evidence type="ECO:0000313" key="2">
    <source>
        <dbReference type="Proteomes" id="UP000186309"/>
    </source>
</evidence>
<keyword evidence="1" id="KW-0808">Transferase</keyword>
<accession>A0A1U7CL48</accession>
<dbReference type="Gene3D" id="3.40.50.2000">
    <property type="entry name" value="Glycogen Phosphorylase B"/>
    <property type="match status" value="1"/>
</dbReference>
<dbReference type="Pfam" id="PF13692">
    <property type="entry name" value="Glyco_trans_1_4"/>
    <property type="match status" value="1"/>
</dbReference>
<name>A0A1U7CL48_9BACT</name>
<dbReference type="STRING" id="1387353.BSF38_01080"/>
<dbReference type="SUPFAM" id="SSF53756">
    <property type="entry name" value="UDP-Glycosyltransferase/glycogen phosphorylase"/>
    <property type="match status" value="1"/>
</dbReference>
<keyword evidence="2" id="KW-1185">Reference proteome</keyword>
<gene>
    <name evidence="1" type="ORF">BSF38_01080</name>
</gene>
<protein>
    <submittedName>
        <fullName evidence="1">GT4 family glycosyltransferase</fullName>
    </submittedName>
</protein>
<dbReference type="OrthoDB" id="9816564at2"/>
<evidence type="ECO:0000313" key="1">
    <source>
        <dbReference type="EMBL" id="APW59651.1"/>
    </source>
</evidence>
<dbReference type="GO" id="GO:0016740">
    <property type="term" value="F:transferase activity"/>
    <property type="evidence" value="ECO:0007669"/>
    <property type="project" value="UniProtKB-KW"/>
</dbReference>
<dbReference type="KEGG" id="pbor:BSF38_01080"/>
<dbReference type="Proteomes" id="UP000186309">
    <property type="component" value="Chromosome"/>
</dbReference>
<proteinExistence type="predicted"/>
<sequence>MTTRTHRLSLAVADVSWYTTENLFRELDDPDVSLLAMRCMDYVNGWRKGVFPWSPSCRQRREGPRLWTRDLTLPPGWMKRYPSLGMRPIARAVRQFWRLDGGSRRGLVMTYPHYLHLANQLAPEVSLYYNLDDYTLYWPGRADEIRDLERRLVAKSNATVCVSRLRAEELRAAVPEASERIHHIPHGTPRPFLADQPLDRPADPPADISHLPRPLLGYVGTLEDRLDWELLDRLSVEFPNASIVIVGRTPDASQTSWYEKCSRLLARPNVHAIGWRPQAELPRYYQAFDLILIPYLIDHPFNRSCSPTKIMDGMGSSRPIVATSIPECQLYDELFDVAATREAFVGAVDATLRQGSDDGRAAARHAWARAHSCAAVAAGVLATLNLDAAERRSS</sequence>
<reference evidence="2" key="1">
    <citation type="submission" date="2016-12" db="EMBL/GenBank/DDBJ databases">
        <title>Comparative genomics of four Isosphaeraceae planctomycetes: a common pool of plasmids and glycoside hydrolase genes.</title>
        <authorList>
            <person name="Ivanova A."/>
        </authorList>
    </citation>
    <scope>NUCLEOTIDE SEQUENCE [LARGE SCALE GENOMIC DNA]</scope>
    <source>
        <strain evidence="2">PX4</strain>
    </source>
</reference>
<dbReference type="EMBL" id="CP019082">
    <property type="protein sequence ID" value="APW59651.1"/>
    <property type="molecule type" value="Genomic_DNA"/>
</dbReference>
<organism evidence="1 2">
    <name type="scientific">Paludisphaera borealis</name>
    <dbReference type="NCBI Taxonomy" id="1387353"/>
    <lineage>
        <taxon>Bacteria</taxon>
        <taxon>Pseudomonadati</taxon>
        <taxon>Planctomycetota</taxon>
        <taxon>Planctomycetia</taxon>
        <taxon>Isosphaerales</taxon>
        <taxon>Isosphaeraceae</taxon>
        <taxon>Paludisphaera</taxon>
    </lineage>
</organism>
<dbReference type="AlphaFoldDB" id="A0A1U7CL48"/>